<dbReference type="CDD" id="cd18186">
    <property type="entry name" value="BTB_POZ_ZBTB_KLHL-like"/>
    <property type="match status" value="1"/>
</dbReference>
<evidence type="ECO:0000313" key="4">
    <source>
        <dbReference type="Proteomes" id="UP000672032"/>
    </source>
</evidence>
<evidence type="ECO:0000313" key="3">
    <source>
        <dbReference type="EMBL" id="QSZ31468.1"/>
    </source>
</evidence>
<feature type="domain" description="BTB" evidence="2">
    <location>
        <begin position="159"/>
        <end position="215"/>
    </location>
</feature>
<sequence>MNNQATAWAQHGNAGHPNPAAGPQSLLQQPIAYRQYMARQTGSTAGLALPLQVGPYRSYAQVVRDYLSGNVAPLAPLPSRRSSPSLQPMSTFPSLASLIAGSPSRGVFGSEDQSLLDPSTRRINRLSVSANRREPPTWMDVSMDMVIIYIKGEDGLIDGPPFYVHKEFLTHASPYFSAAFNSGFAESHTQTLHFAESSREIFALLIQWVYKQDLHPVETFERADRQNLPPGIGLSTLQGDYLDQYLQKSQALAFEHTTQLIDLWFLGDKVLMPTLQNAALRAIETLRFFTPLQGLPADICTAIYARTAPGSPLRSYLADTTLRRVHPRSEDRGEDFPAEMLADLFDRVMMVGADARLRHYGLSERAMEAFLVEVRGGAHLKANPSANPPLADDIWVAFWELRRDAMKF</sequence>
<feature type="region of interest" description="Disordered" evidence="1">
    <location>
        <begin position="1"/>
        <end position="24"/>
    </location>
</feature>
<dbReference type="OrthoDB" id="194443at2759"/>
<organism evidence="3 4">
    <name type="scientific">Monilinia vaccinii-corymbosi</name>
    <dbReference type="NCBI Taxonomy" id="61207"/>
    <lineage>
        <taxon>Eukaryota</taxon>
        <taxon>Fungi</taxon>
        <taxon>Dikarya</taxon>
        <taxon>Ascomycota</taxon>
        <taxon>Pezizomycotina</taxon>
        <taxon>Leotiomycetes</taxon>
        <taxon>Helotiales</taxon>
        <taxon>Sclerotiniaceae</taxon>
        <taxon>Monilinia</taxon>
    </lineage>
</organism>
<dbReference type="PANTHER" id="PTHR47843:SF2">
    <property type="entry name" value="BTB DOMAIN-CONTAINING PROTEIN"/>
    <property type="match status" value="1"/>
</dbReference>
<keyword evidence="4" id="KW-1185">Reference proteome</keyword>
<dbReference type="SUPFAM" id="SSF54695">
    <property type="entry name" value="POZ domain"/>
    <property type="match status" value="1"/>
</dbReference>
<dbReference type="Gene3D" id="3.30.710.10">
    <property type="entry name" value="Potassium Channel Kv1.1, Chain A"/>
    <property type="match status" value="1"/>
</dbReference>
<accession>A0A8A3P8Z6</accession>
<name>A0A8A3P8Z6_9HELO</name>
<dbReference type="Pfam" id="PF00651">
    <property type="entry name" value="BTB"/>
    <property type="match status" value="1"/>
</dbReference>
<evidence type="ECO:0000259" key="2">
    <source>
        <dbReference type="Pfam" id="PF00651"/>
    </source>
</evidence>
<dbReference type="InterPro" id="IPR011333">
    <property type="entry name" value="SKP1/BTB/POZ_sf"/>
</dbReference>
<gene>
    <name evidence="3" type="ORF">DSL72_001033</name>
</gene>
<dbReference type="InterPro" id="IPR000210">
    <property type="entry name" value="BTB/POZ_dom"/>
</dbReference>
<dbReference type="PANTHER" id="PTHR47843">
    <property type="entry name" value="BTB DOMAIN-CONTAINING PROTEIN-RELATED"/>
    <property type="match status" value="1"/>
</dbReference>
<protein>
    <recommendedName>
        <fullName evidence="2">BTB domain-containing protein</fullName>
    </recommendedName>
</protein>
<dbReference type="AlphaFoldDB" id="A0A8A3P8Z6"/>
<reference evidence="3" key="1">
    <citation type="submission" date="2020-10" db="EMBL/GenBank/DDBJ databases">
        <title>Genome Sequence of Monilinia vaccinii-corymbosi Sheds Light on Mummy Berry Disease Infection of Blueberry and Mating Type.</title>
        <authorList>
            <person name="Yow A.G."/>
            <person name="Zhang Y."/>
            <person name="Bansal K."/>
            <person name="Eacker S.M."/>
            <person name="Sullivan S."/>
            <person name="Liachko I."/>
            <person name="Cubeta M.A."/>
            <person name="Rollins J.A."/>
            <person name="Ashrafi H."/>
        </authorList>
    </citation>
    <scope>NUCLEOTIDE SEQUENCE</scope>
    <source>
        <strain evidence="3">RL-1</strain>
    </source>
</reference>
<dbReference type="EMBL" id="CP063406">
    <property type="protein sequence ID" value="QSZ31468.1"/>
    <property type="molecule type" value="Genomic_DNA"/>
</dbReference>
<dbReference type="Proteomes" id="UP000672032">
    <property type="component" value="Chromosome 2"/>
</dbReference>
<evidence type="ECO:0000256" key="1">
    <source>
        <dbReference type="SAM" id="MobiDB-lite"/>
    </source>
</evidence>
<proteinExistence type="predicted"/>